<feature type="compositionally biased region" description="Polar residues" evidence="2">
    <location>
        <begin position="604"/>
        <end position="613"/>
    </location>
</feature>
<dbReference type="AlphaFoldDB" id="A0A2I4CTA9"/>
<dbReference type="RefSeq" id="XP_013883216.1">
    <property type="nucleotide sequence ID" value="XM_014027762.1"/>
</dbReference>
<feature type="region of interest" description="Disordered" evidence="2">
    <location>
        <begin position="37"/>
        <end position="109"/>
    </location>
</feature>
<feature type="compositionally biased region" description="Basic and acidic residues" evidence="2">
    <location>
        <begin position="291"/>
        <end position="319"/>
    </location>
</feature>
<evidence type="ECO:0000313" key="3">
    <source>
        <dbReference type="Proteomes" id="UP000192220"/>
    </source>
</evidence>
<evidence type="ECO:0000256" key="2">
    <source>
        <dbReference type="SAM" id="MobiDB-lite"/>
    </source>
</evidence>
<organism evidence="3 4">
    <name type="scientific">Austrofundulus limnaeus</name>
    <name type="common">Annual killifish</name>
    <dbReference type="NCBI Taxonomy" id="52670"/>
    <lineage>
        <taxon>Eukaryota</taxon>
        <taxon>Metazoa</taxon>
        <taxon>Chordata</taxon>
        <taxon>Craniata</taxon>
        <taxon>Vertebrata</taxon>
        <taxon>Euteleostomi</taxon>
        <taxon>Actinopterygii</taxon>
        <taxon>Neopterygii</taxon>
        <taxon>Teleostei</taxon>
        <taxon>Neoteleostei</taxon>
        <taxon>Acanthomorphata</taxon>
        <taxon>Ovalentaria</taxon>
        <taxon>Atherinomorphae</taxon>
        <taxon>Cyprinodontiformes</taxon>
        <taxon>Rivulidae</taxon>
        <taxon>Austrofundulus</taxon>
    </lineage>
</organism>
<feature type="compositionally biased region" description="Basic and acidic residues" evidence="2">
    <location>
        <begin position="271"/>
        <end position="282"/>
    </location>
</feature>
<feature type="compositionally biased region" description="Polar residues" evidence="2">
    <location>
        <begin position="647"/>
        <end position="667"/>
    </location>
</feature>
<feature type="compositionally biased region" description="Basic and acidic residues" evidence="2">
    <location>
        <begin position="50"/>
        <end position="62"/>
    </location>
</feature>
<dbReference type="STRING" id="52670.A0A2I4CTA9"/>
<feature type="region of interest" description="Disordered" evidence="2">
    <location>
        <begin position="543"/>
        <end position="587"/>
    </location>
</feature>
<comment type="similarity">
    <text evidence="1">Belongs to the BCLAF1/THRAP3 family.</text>
</comment>
<feature type="region of interest" description="Disordered" evidence="2">
    <location>
        <begin position="603"/>
        <end position="667"/>
    </location>
</feature>
<evidence type="ECO:0000313" key="4">
    <source>
        <dbReference type="RefSeq" id="XP_013883216.1"/>
    </source>
</evidence>
<gene>
    <name evidence="4" type="primary">zgc:112982</name>
</gene>
<keyword evidence="3" id="KW-1185">Reference proteome</keyword>
<feature type="region of interest" description="Disordered" evidence="2">
    <location>
        <begin position="123"/>
        <end position="361"/>
    </location>
</feature>
<dbReference type="GO" id="GO:0003712">
    <property type="term" value="F:transcription coregulator activity"/>
    <property type="evidence" value="ECO:0007669"/>
    <property type="project" value="TreeGrafter"/>
</dbReference>
<name>A0A2I4CTA9_AUSLI</name>
<proteinExistence type="inferred from homology"/>
<feature type="compositionally biased region" description="Basic and acidic residues" evidence="2">
    <location>
        <begin position="189"/>
        <end position="214"/>
    </location>
</feature>
<protein>
    <submittedName>
        <fullName evidence="4">Uncharacterized protein CXorf23</fullName>
    </submittedName>
</protein>
<feature type="compositionally biased region" description="Basic and acidic residues" evidence="2">
    <location>
        <begin position="615"/>
        <end position="638"/>
    </location>
</feature>
<dbReference type="InterPro" id="IPR029199">
    <property type="entry name" value="THRAP3_BCLAF1"/>
</dbReference>
<evidence type="ECO:0000256" key="1">
    <source>
        <dbReference type="ARBA" id="ARBA00006481"/>
    </source>
</evidence>
<dbReference type="GO" id="GO:0016592">
    <property type="term" value="C:mediator complex"/>
    <property type="evidence" value="ECO:0007669"/>
    <property type="project" value="TreeGrafter"/>
</dbReference>
<feature type="compositionally biased region" description="Basic and acidic residues" evidence="2">
    <location>
        <begin position="79"/>
        <end position="109"/>
    </location>
</feature>
<dbReference type="PANTHER" id="PTHR15268:SF17">
    <property type="entry name" value="BCLAF1 AND THRAP3 FAMILY MEMBER 3"/>
    <property type="match status" value="1"/>
</dbReference>
<dbReference type="PANTHER" id="PTHR15268">
    <property type="entry name" value="THRAP3/BCLAF1"/>
    <property type="match status" value="1"/>
</dbReference>
<feature type="compositionally biased region" description="Acidic residues" evidence="2">
    <location>
        <begin position="553"/>
        <end position="563"/>
    </location>
</feature>
<dbReference type="InParanoid" id="A0A2I4CTA9"/>
<sequence length="667" mass="77679">MSRPRSRSPHFRRFPWEEPGFDPHKVNEELEVYSRDQSHRFRGVPGDLQESFRDETHQEGRRIPPLFSCELQFGRRRHPDQDSYRRSLSPHRDGARFESHSPQDDGEFVERRRGGVREDFLGFENREAFPRGNRPSSPQREAGMGWRRQDRGRGRVQGRFEGFNPSGRSGDPRAGSMDRGKRNTQFRGRQRENPHHERGPAFKRQRGEMEDVDHSGFGGEEDFGDRGFSADRPRGGFRGRTRGNLPERDPLVFEHDHAVPGDENAPEFSDFDGRRRQPTFDRRRSRSKGSSQERFRTTDVRLDDREERRFADSSRDSNFREANTMRYGNQDGPVGSRGRWRSNQAQSGSFVPPRDRPRFQNLPQDEQRAGYQAFREDPIEKEPTWANEDRRPQWEGDRPRSLERNLRRNEMDPKMPGRSGWEGRKNEDMMVVTEETLTIKVDMSRPASQTSSLCYSSDRQLSFDLVNVGRQRHHFLPMLEHSGTYRETEMHTGAFAQEIISLVHYVKDQYFRGDGLTLNQRFSAPQKGFSEEELTLNQRFSSSRGFSLNSDSLLDDDDDDDEPLFSRLDGMQNKQPSRGPGDLRHDLDRRRQEKLEAVKVTIAGSGSIQQRSHSAVREPDLTEHEGFWSGEQNRRREGNMGPRRASNRPNPGQNRWNQRQNPAGPSW</sequence>
<feature type="compositionally biased region" description="Basic and acidic residues" evidence="2">
    <location>
        <begin position="224"/>
        <end position="234"/>
    </location>
</feature>
<reference evidence="4" key="1">
    <citation type="submission" date="2025-08" db="UniProtKB">
        <authorList>
            <consortium name="RefSeq"/>
        </authorList>
    </citation>
    <scope>IDENTIFICATION</scope>
    <source>
        <strain evidence="4">Quisiro</strain>
        <tissue evidence="4">Liver</tissue>
    </source>
</reference>
<dbReference type="KEGG" id="alim:106531834"/>
<dbReference type="Pfam" id="PF15440">
    <property type="entry name" value="THRAP3_BCLAF1"/>
    <property type="match status" value="1"/>
</dbReference>
<feature type="compositionally biased region" description="Basic and acidic residues" evidence="2">
    <location>
        <begin position="245"/>
        <end position="260"/>
    </location>
</feature>
<feature type="region of interest" description="Disordered" evidence="2">
    <location>
        <begin position="1"/>
        <end position="23"/>
    </location>
</feature>
<dbReference type="GO" id="GO:0003677">
    <property type="term" value="F:DNA binding"/>
    <property type="evidence" value="ECO:0007669"/>
    <property type="project" value="TreeGrafter"/>
</dbReference>
<feature type="compositionally biased region" description="Basic residues" evidence="2">
    <location>
        <begin position="1"/>
        <end position="13"/>
    </location>
</feature>
<dbReference type="OrthoDB" id="9935637at2759"/>
<feature type="region of interest" description="Disordered" evidence="2">
    <location>
        <begin position="375"/>
        <end position="423"/>
    </location>
</feature>
<accession>A0A2I4CTA9</accession>
<dbReference type="Proteomes" id="UP000192220">
    <property type="component" value="Unplaced"/>
</dbReference>
<dbReference type="GO" id="GO:0045944">
    <property type="term" value="P:positive regulation of transcription by RNA polymerase II"/>
    <property type="evidence" value="ECO:0007669"/>
    <property type="project" value="TreeGrafter"/>
</dbReference>